<accession>A0A915I5Z3</accession>
<name>A0A915I5Z3_ROMCU</name>
<proteinExistence type="predicted"/>
<evidence type="ECO:0000313" key="2">
    <source>
        <dbReference type="WBParaSite" id="nRc.2.0.1.t09554-RA"/>
    </source>
</evidence>
<dbReference type="Proteomes" id="UP000887565">
    <property type="component" value="Unplaced"/>
</dbReference>
<dbReference type="AlphaFoldDB" id="A0A915I5Z3"/>
<organism evidence="1 2">
    <name type="scientific">Romanomermis culicivorax</name>
    <name type="common">Nematode worm</name>
    <dbReference type="NCBI Taxonomy" id="13658"/>
    <lineage>
        <taxon>Eukaryota</taxon>
        <taxon>Metazoa</taxon>
        <taxon>Ecdysozoa</taxon>
        <taxon>Nematoda</taxon>
        <taxon>Enoplea</taxon>
        <taxon>Dorylaimia</taxon>
        <taxon>Mermithida</taxon>
        <taxon>Mermithoidea</taxon>
        <taxon>Mermithidae</taxon>
        <taxon>Romanomermis</taxon>
    </lineage>
</organism>
<protein>
    <submittedName>
        <fullName evidence="2">Uncharacterized protein</fullName>
    </submittedName>
</protein>
<keyword evidence="1" id="KW-1185">Reference proteome</keyword>
<dbReference type="WBParaSite" id="nRc.2.0.1.t09554-RA">
    <property type="protein sequence ID" value="nRc.2.0.1.t09554-RA"/>
    <property type="gene ID" value="nRc.2.0.1.g09554"/>
</dbReference>
<evidence type="ECO:0000313" key="1">
    <source>
        <dbReference type="Proteomes" id="UP000887565"/>
    </source>
</evidence>
<sequence length="84" mass="9084">IESILLRERDPFKQKWDLWGGLGVIAEVTVVNFGGVGGVPMPSLHGTSAKIMEILSEYLVMSTGIHAPEGRTAGTLDLVIHQEI</sequence>
<reference evidence="2" key="1">
    <citation type="submission" date="2022-11" db="UniProtKB">
        <authorList>
            <consortium name="WormBaseParasite"/>
        </authorList>
    </citation>
    <scope>IDENTIFICATION</scope>
</reference>